<gene>
    <name evidence="2" type="ORF">POCULU_LOCUS6263</name>
</gene>
<keyword evidence="3" id="KW-1185">Reference proteome</keyword>
<protein>
    <submittedName>
        <fullName evidence="2">2535_t:CDS:1</fullName>
    </submittedName>
</protein>
<evidence type="ECO:0000313" key="2">
    <source>
        <dbReference type="EMBL" id="CAG8576416.1"/>
    </source>
</evidence>
<dbReference type="AlphaFoldDB" id="A0A9N9BQP4"/>
<dbReference type="EMBL" id="CAJVPJ010001121">
    <property type="protein sequence ID" value="CAG8576416.1"/>
    <property type="molecule type" value="Genomic_DNA"/>
</dbReference>
<dbReference type="OrthoDB" id="2305685at2759"/>
<sequence length="192" mass="20930">MKSTLIKLFRCTLVLVLIFSIGQSPVSSKYVFDGIEYEKVGGQVLQKRNSPKPKPVVSKCQCTQAIAEFDSDGIVGSVQFVQNPCGQTTLTGTFLSGFKNTAADYKFEIVNPKAGDCNVGRNETIANITPLIDFKFYKGGLKTWTATTSNFSLNCNEKGAGPNVLNQRLYIYVNGDRTGSGTVKKRGGGHRR</sequence>
<reference evidence="2" key="1">
    <citation type="submission" date="2021-06" db="EMBL/GenBank/DDBJ databases">
        <authorList>
            <person name="Kallberg Y."/>
            <person name="Tangrot J."/>
            <person name="Rosling A."/>
        </authorList>
    </citation>
    <scope>NUCLEOTIDE SEQUENCE</scope>
    <source>
        <strain evidence="2">IA702</strain>
    </source>
</reference>
<organism evidence="2 3">
    <name type="scientific">Paraglomus occultum</name>
    <dbReference type="NCBI Taxonomy" id="144539"/>
    <lineage>
        <taxon>Eukaryota</taxon>
        <taxon>Fungi</taxon>
        <taxon>Fungi incertae sedis</taxon>
        <taxon>Mucoromycota</taxon>
        <taxon>Glomeromycotina</taxon>
        <taxon>Glomeromycetes</taxon>
        <taxon>Paraglomerales</taxon>
        <taxon>Paraglomeraceae</taxon>
        <taxon>Paraglomus</taxon>
    </lineage>
</organism>
<proteinExistence type="predicted"/>
<dbReference type="Proteomes" id="UP000789572">
    <property type="component" value="Unassembled WGS sequence"/>
</dbReference>
<keyword evidence="1" id="KW-0732">Signal</keyword>
<feature type="chain" id="PRO_5040139828" evidence="1">
    <location>
        <begin position="29"/>
        <end position="192"/>
    </location>
</feature>
<feature type="signal peptide" evidence="1">
    <location>
        <begin position="1"/>
        <end position="28"/>
    </location>
</feature>
<evidence type="ECO:0000313" key="3">
    <source>
        <dbReference type="Proteomes" id="UP000789572"/>
    </source>
</evidence>
<name>A0A9N9BQP4_9GLOM</name>
<evidence type="ECO:0000256" key="1">
    <source>
        <dbReference type="SAM" id="SignalP"/>
    </source>
</evidence>
<comment type="caution">
    <text evidence="2">The sequence shown here is derived from an EMBL/GenBank/DDBJ whole genome shotgun (WGS) entry which is preliminary data.</text>
</comment>
<accession>A0A9N9BQP4</accession>